<dbReference type="GO" id="GO:0008408">
    <property type="term" value="F:3'-5' exonuclease activity"/>
    <property type="evidence" value="ECO:0007669"/>
    <property type="project" value="InterPro"/>
</dbReference>
<gene>
    <name evidence="11" type="ORF">DEO72_LG11g34</name>
</gene>
<evidence type="ECO:0000256" key="2">
    <source>
        <dbReference type="ARBA" id="ARBA00022722"/>
    </source>
</evidence>
<reference evidence="11 12" key="1">
    <citation type="submission" date="2019-04" db="EMBL/GenBank/DDBJ databases">
        <title>An improved genome assembly and genetic linkage map for asparagus bean, Vigna unguiculata ssp. sesquipedialis.</title>
        <authorList>
            <person name="Xia Q."/>
            <person name="Zhang R."/>
            <person name="Dong Y."/>
        </authorList>
    </citation>
    <scope>NUCLEOTIDE SEQUENCE [LARGE SCALE GENOMIC DNA]</scope>
    <source>
        <tissue evidence="11">Leaf</tissue>
    </source>
</reference>
<dbReference type="CDD" id="cd06141">
    <property type="entry name" value="WRN_exo"/>
    <property type="match status" value="1"/>
</dbReference>
<evidence type="ECO:0000256" key="6">
    <source>
        <dbReference type="ARBA" id="ARBA00022842"/>
    </source>
</evidence>
<evidence type="ECO:0000256" key="1">
    <source>
        <dbReference type="ARBA" id="ARBA00004123"/>
    </source>
</evidence>
<evidence type="ECO:0000256" key="9">
    <source>
        <dbReference type="ARBA" id="ARBA00042761"/>
    </source>
</evidence>
<evidence type="ECO:0000256" key="3">
    <source>
        <dbReference type="ARBA" id="ARBA00022723"/>
    </source>
</evidence>
<keyword evidence="11" id="KW-0347">Helicase</keyword>
<evidence type="ECO:0000256" key="8">
    <source>
        <dbReference type="ARBA" id="ARBA00040531"/>
    </source>
</evidence>
<dbReference type="GO" id="GO:0006139">
    <property type="term" value="P:nucleobase-containing compound metabolic process"/>
    <property type="evidence" value="ECO:0007669"/>
    <property type="project" value="InterPro"/>
</dbReference>
<dbReference type="InterPro" id="IPR012337">
    <property type="entry name" value="RNaseH-like_sf"/>
</dbReference>
<keyword evidence="7" id="KW-0539">Nucleus</keyword>
<dbReference type="PANTHER" id="PTHR13620">
    <property type="entry name" value="3-5 EXONUCLEASE"/>
    <property type="match status" value="1"/>
</dbReference>
<keyword evidence="2" id="KW-0540">Nuclease</keyword>
<comment type="subcellular location">
    <subcellularLocation>
        <location evidence="1">Nucleus</location>
    </subcellularLocation>
</comment>
<dbReference type="InterPro" id="IPR036397">
    <property type="entry name" value="RNaseH_sf"/>
</dbReference>
<dbReference type="GO" id="GO:0046872">
    <property type="term" value="F:metal ion binding"/>
    <property type="evidence" value="ECO:0007669"/>
    <property type="project" value="UniProtKB-KW"/>
</dbReference>
<proteinExistence type="predicted"/>
<dbReference type="SMART" id="SM00474">
    <property type="entry name" value="35EXOc"/>
    <property type="match status" value="1"/>
</dbReference>
<dbReference type="SUPFAM" id="SSF53098">
    <property type="entry name" value="Ribonuclease H-like"/>
    <property type="match status" value="1"/>
</dbReference>
<keyword evidence="3" id="KW-0479">Metal-binding</keyword>
<organism evidence="11 12">
    <name type="scientific">Vigna unguiculata</name>
    <name type="common">Cowpea</name>
    <dbReference type="NCBI Taxonomy" id="3917"/>
    <lineage>
        <taxon>Eukaryota</taxon>
        <taxon>Viridiplantae</taxon>
        <taxon>Streptophyta</taxon>
        <taxon>Embryophyta</taxon>
        <taxon>Tracheophyta</taxon>
        <taxon>Spermatophyta</taxon>
        <taxon>Magnoliopsida</taxon>
        <taxon>eudicotyledons</taxon>
        <taxon>Gunneridae</taxon>
        <taxon>Pentapetalae</taxon>
        <taxon>rosids</taxon>
        <taxon>fabids</taxon>
        <taxon>Fabales</taxon>
        <taxon>Fabaceae</taxon>
        <taxon>Papilionoideae</taxon>
        <taxon>50 kb inversion clade</taxon>
        <taxon>NPAAA clade</taxon>
        <taxon>indigoferoid/millettioid clade</taxon>
        <taxon>Phaseoleae</taxon>
        <taxon>Vigna</taxon>
    </lineage>
</organism>
<evidence type="ECO:0000259" key="10">
    <source>
        <dbReference type="SMART" id="SM00474"/>
    </source>
</evidence>
<evidence type="ECO:0000256" key="4">
    <source>
        <dbReference type="ARBA" id="ARBA00022801"/>
    </source>
</evidence>
<keyword evidence="5" id="KW-0269">Exonuclease</keyword>
<dbReference type="AlphaFoldDB" id="A0A4D6NJ67"/>
<keyword evidence="4" id="KW-0378">Hydrolase</keyword>
<sequence length="289" mass="32876">MKNVKEEESGFTRLASFVCDCEPFTEEELEGIEASLSNPNNKRRFDDLTPRRRRLPESLIALQHPNISSLSRRPGYSRMRLPAIKFSGRIMYSRTFDSVQKAVAKLLQALDVKNREIVQFAIGFDIEWKPSFTKDDPPSKVAVMQICTDSSHCHVLHLIHSGIPPNLQLLQICHCYKLDFFFNTKFGVRKVGVGIDSDATKVFRDYKISVKGVTDLSFHAKQKLGGDRNWGLSSLTEKLLSKQLKKPKKITLGNWETPVLSKEQLEYAATDAFASWYLYQPLEGVPFSS</sequence>
<keyword evidence="12" id="KW-1185">Reference proteome</keyword>
<dbReference type="InterPro" id="IPR051132">
    <property type="entry name" value="3-5_Exonuclease_domain"/>
</dbReference>
<evidence type="ECO:0000256" key="5">
    <source>
        <dbReference type="ARBA" id="ARBA00022839"/>
    </source>
</evidence>
<dbReference type="GO" id="GO:0005634">
    <property type="term" value="C:nucleus"/>
    <property type="evidence" value="ECO:0007669"/>
    <property type="project" value="UniProtKB-SubCell"/>
</dbReference>
<keyword evidence="11" id="KW-0547">Nucleotide-binding</keyword>
<dbReference type="InterPro" id="IPR002562">
    <property type="entry name" value="3'-5'_exonuclease_dom"/>
</dbReference>
<dbReference type="PANTHER" id="PTHR13620:SF109">
    <property type="entry name" value="3'-5' EXONUCLEASE"/>
    <property type="match status" value="1"/>
</dbReference>
<dbReference type="GO" id="GO:0003676">
    <property type="term" value="F:nucleic acid binding"/>
    <property type="evidence" value="ECO:0007669"/>
    <property type="project" value="InterPro"/>
</dbReference>
<dbReference type="GO" id="GO:0004386">
    <property type="term" value="F:helicase activity"/>
    <property type="evidence" value="ECO:0007669"/>
    <property type="project" value="UniProtKB-KW"/>
</dbReference>
<keyword evidence="6" id="KW-0460">Magnesium</keyword>
<dbReference type="Gene3D" id="3.30.420.10">
    <property type="entry name" value="Ribonuclease H-like superfamily/Ribonuclease H"/>
    <property type="match status" value="1"/>
</dbReference>
<dbReference type="Pfam" id="PF01612">
    <property type="entry name" value="DNA_pol_A_exo1"/>
    <property type="match status" value="1"/>
</dbReference>
<evidence type="ECO:0000313" key="12">
    <source>
        <dbReference type="Proteomes" id="UP000501690"/>
    </source>
</evidence>
<feature type="domain" description="3'-5' exonuclease" evidence="10">
    <location>
        <begin position="90"/>
        <end position="287"/>
    </location>
</feature>
<evidence type="ECO:0000313" key="11">
    <source>
        <dbReference type="EMBL" id="QCE13042.1"/>
    </source>
</evidence>
<dbReference type="Proteomes" id="UP000501690">
    <property type="component" value="Linkage Group LG11"/>
</dbReference>
<accession>A0A4D6NJ67</accession>
<protein>
    <recommendedName>
        <fullName evidence="8">3'-5' exonuclease</fullName>
    </recommendedName>
    <alternativeName>
        <fullName evidence="9">Werner Syndrome-like exonuclease</fullName>
    </alternativeName>
</protein>
<dbReference type="EMBL" id="CP039355">
    <property type="protein sequence ID" value="QCE13042.1"/>
    <property type="molecule type" value="Genomic_DNA"/>
</dbReference>
<name>A0A4D6NJ67_VIGUN</name>
<evidence type="ECO:0000256" key="7">
    <source>
        <dbReference type="ARBA" id="ARBA00023242"/>
    </source>
</evidence>
<keyword evidence="11" id="KW-0067">ATP-binding</keyword>